<dbReference type="AlphaFoldDB" id="A0A4R6CQM2"/>
<comment type="caution">
    <text evidence="1">The sequence shown here is derived from an EMBL/GenBank/DDBJ whole genome shotgun (WGS) entry which is preliminary data.</text>
</comment>
<name>A0A4R6CQM2_9LACO</name>
<organism evidence="1 2">
    <name type="scientific">Lactobacillus crispatus</name>
    <dbReference type="NCBI Taxonomy" id="47770"/>
    <lineage>
        <taxon>Bacteria</taxon>
        <taxon>Bacillati</taxon>
        <taxon>Bacillota</taxon>
        <taxon>Bacilli</taxon>
        <taxon>Lactobacillales</taxon>
        <taxon>Lactobacillaceae</taxon>
        <taxon>Lactobacillus</taxon>
    </lineage>
</organism>
<dbReference type="RefSeq" id="WP_013851329.1">
    <property type="nucleotide sequence ID" value="NZ_JACCPV010000145.1"/>
</dbReference>
<protein>
    <submittedName>
        <fullName evidence="1">Uncharacterized protein</fullName>
    </submittedName>
</protein>
<sequence>MSFIHKLLALLNARKDRKVLNRVPIIPSNNAVKKIREPITYYSGHDKTLKRMFYRYGSVANAGNEEEGYLHGQKPH</sequence>
<dbReference type="EMBL" id="NKLP01000250">
    <property type="protein sequence ID" value="TDN29004.1"/>
    <property type="molecule type" value="Genomic_DNA"/>
</dbReference>
<proteinExistence type="predicted"/>
<accession>A0A4R6CQM2</accession>
<reference evidence="1 2" key="1">
    <citation type="submission" date="2017-06" db="EMBL/GenBank/DDBJ databases">
        <authorList>
            <person name="Swanenburg J."/>
            <person name="Kort R."/>
        </authorList>
    </citation>
    <scope>NUCLEOTIDE SEQUENCE [LARGE SCALE GENOMIC DNA]</scope>
    <source>
        <strain evidence="1 2">RL05</strain>
    </source>
</reference>
<dbReference type="Proteomes" id="UP000295195">
    <property type="component" value="Unassembled WGS sequence"/>
</dbReference>
<evidence type="ECO:0000313" key="2">
    <source>
        <dbReference type="Proteomes" id="UP000295195"/>
    </source>
</evidence>
<evidence type="ECO:0000313" key="1">
    <source>
        <dbReference type="EMBL" id="TDN29004.1"/>
    </source>
</evidence>
<gene>
    <name evidence="1" type="ORF">CEE75_11945</name>
</gene>